<sequence length="296" mass="30686">MSAALLATQSAATHLLAGPVTSTGGGETFLFWVGASISVLGALGLIFSKKAVHSALCLAGVMICLALFYMAQGAVFLGVVQIVVYTGAIMMLFLFVLMLIGIDAPESLTETIRGQRWAAVLVAVLFGAILIGVFAHAKLGPFAGMDQANAAAGGNVPSLAHLLFARYFWAFEVSSAVLITSALGAMVLAHRERVTARRTQKELAADRFKRYSKDPSVIVTPMPNPGVYAQHNAVDTPALLPDGSIAQLSVNATLRAQGEVRGITPLPVPLPHEAADGDGASPAGANGSGRHEEVGA</sequence>
<dbReference type="InterPro" id="IPR001457">
    <property type="entry name" value="NADH_UbQ/plastoQ_OxRdtase_su6"/>
</dbReference>
<dbReference type="RefSeq" id="WP_211464595.1">
    <property type="nucleotide sequence ID" value="NZ_JAGSXH010000008.1"/>
</dbReference>
<dbReference type="Gene3D" id="1.20.120.1200">
    <property type="entry name" value="NADH-ubiquinone/plastoquinone oxidoreductase chain 6, subunit NuoJ"/>
    <property type="match status" value="1"/>
</dbReference>
<keyword evidence="1" id="KW-0874">Quinone</keyword>
<keyword evidence="1" id="KW-0812">Transmembrane</keyword>
<keyword evidence="3" id="KW-0560">Oxidoreductase</keyword>
<dbReference type="GO" id="GO:0016491">
    <property type="term" value="F:oxidoreductase activity"/>
    <property type="evidence" value="ECO:0007669"/>
    <property type="project" value="UniProtKB-KW"/>
</dbReference>
<keyword evidence="4" id="KW-1185">Reference proteome</keyword>
<feature type="transmembrane region" description="Helical" evidence="1">
    <location>
        <begin position="55"/>
        <end position="76"/>
    </location>
</feature>
<keyword evidence="1" id="KW-1133">Transmembrane helix</keyword>
<evidence type="ECO:0000256" key="1">
    <source>
        <dbReference type="RuleBase" id="RU004429"/>
    </source>
</evidence>
<comment type="subcellular location">
    <subcellularLocation>
        <location evidence="1">Cell membrane</location>
        <topology evidence="1">Multi-pass membrane protein</topology>
    </subcellularLocation>
</comment>
<feature type="region of interest" description="Disordered" evidence="2">
    <location>
        <begin position="263"/>
        <end position="296"/>
    </location>
</feature>
<comment type="similarity">
    <text evidence="1">Belongs to the complex I subunit 6 family.</text>
</comment>
<protein>
    <recommendedName>
        <fullName evidence="1">NADH-quinone oxidoreductase subunit J</fullName>
        <ecNumber evidence="1">7.1.1.-</ecNumber>
    </recommendedName>
</protein>
<dbReference type="NCBIfam" id="NF005165">
    <property type="entry name" value="PRK06638.1-5"/>
    <property type="match status" value="1"/>
</dbReference>
<feature type="transmembrane region" description="Helical" evidence="1">
    <location>
        <begin position="167"/>
        <end position="189"/>
    </location>
</feature>
<reference evidence="3" key="1">
    <citation type="submission" date="2021-04" db="EMBL/GenBank/DDBJ databases">
        <title>Genome based classification of Actinospica acidithermotolerans sp. nov., an actinobacterium isolated from an Indonesian hot spring.</title>
        <authorList>
            <person name="Kusuma A.B."/>
            <person name="Putra K.E."/>
            <person name="Nafisah S."/>
            <person name="Loh J."/>
            <person name="Nouioui I."/>
            <person name="Goodfellow M."/>
        </authorList>
    </citation>
    <scope>NUCLEOTIDE SEQUENCE</scope>
    <source>
        <strain evidence="3">DSM 45618</strain>
    </source>
</reference>
<dbReference type="PANTHER" id="PTHR33269">
    <property type="entry name" value="NADH-UBIQUINONE OXIDOREDUCTASE CHAIN 6"/>
    <property type="match status" value="1"/>
</dbReference>
<feature type="transmembrane region" description="Helical" evidence="1">
    <location>
        <begin position="117"/>
        <end position="137"/>
    </location>
</feature>
<accession>A0A8J7WJ16</accession>
<dbReference type="GO" id="GO:0048038">
    <property type="term" value="F:quinone binding"/>
    <property type="evidence" value="ECO:0007669"/>
    <property type="project" value="UniProtKB-UniRule"/>
</dbReference>
<proteinExistence type="inferred from homology"/>
<gene>
    <name evidence="3" type="ORF">KGA66_04070</name>
</gene>
<keyword evidence="1" id="KW-1003">Cell membrane</keyword>
<dbReference type="EMBL" id="JAGSXH010000008">
    <property type="protein sequence ID" value="MBS2962208.1"/>
    <property type="molecule type" value="Genomic_DNA"/>
</dbReference>
<comment type="caution">
    <text evidence="3">The sequence shown here is derived from an EMBL/GenBank/DDBJ whole genome shotgun (WGS) entry which is preliminary data.</text>
</comment>
<keyword evidence="1" id="KW-0472">Membrane</keyword>
<evidence type="ECO:0000313" key="4">
    <source>
        <dbReference type="Proteomes" id="UP000677913"/>
    </source>
</evidence>
<dbReference type="EC" id="7.1.1.-" evidence="1"/>
<name>A0A8J7WJ16_9ACTN</name>
<dbReference type="Pfam" id="PF00499">
    <property type="entry name" value="Oxidored_q3"/>
    <property type="match status" value="1"/>
</dbReference>
<dbReference type="InterPro" id="IPR042106">
    <property type="entry name" value="Nuo/plastoQ_OxRdtase_6_NuoJ"/>
</dbReference>
<feature type="transmembrane region" description="Helical" evidence="1">
    <location>
        <begin position="82"/>
        <end position="105"/>
    </location>
</feature>
<organism evidence="3 4">
    <name type="scientific">Actinocrinis puniceicyclus</name>
    <dbReference type="NCBI Taxonomy" id="977794"/>
    <lineage>
        <taxon>Bacteria</taxon>
        <taxon>Bacillati</taxon>
        <taxon>Actinomycetota</taxon>
        <taxon>Actinomycetes</taxon>
        <taxon>Catenulisporales</taxon>
        <taxon>Actinospicaceae</taxon>
        <taxon>Actinocrinis</taxon>
    </lineage>
</organism>
<dbReference type="Proteomes" id="UP000677913">
    <property type="component" value="Unassembled WGS sequence"/>
</dbReference>
<evidence type="ECO:0000256" key="2">
    <source>
        <dbReference type="SAM" id="MobiDB-lite"/>
    </source>
</evidence>
<comment type="catalytic activity">
    <reaction evidence="1">
        <text>a quinone + NADH + 5 H(+)(in) = a quinol + NAD(+) + 4 H(+)(out)</text>
        <dbReference type="Rhea" id="RHEA:57888"/>
        <dbReference type="ChEBI" id="CHEBI:15378"/>
        <dbReference type="ChEBI" id="CHEBI:24646"/>
        <dbReference type="ChEBI" id="CHEBI:57540"/>
        <dbReference type="ChEBI" id="CHEBI:57945"/>
        <dbReference type="ChEBI" id="CHEBI:132124"/>
    </reaction>
</comment>
<dbReference type="PANTHER" id="PTHR33269:SF19">
    <property type="entry name" value="NADH-QUINONE OXIDOREDUCTASE SUBUNIT J"/>
    <property type="match status" value="1"/>
</dbReference>
<dbReference type="GO" id="GO:0008137">
    <property type="term" value="F:NADH dehydrogenase (ubiquinone) activity"/>
    <property type="evidence" value="ECO:0007669"/>
    <property type="project" value="UniProtKB-UniRule"/>
</dbReference>
<keyword evidence="1" id="KW-0520">NAD</keyword>
<feature type="transmembrane region" description="Helical" evidence="1">
    <location>
        <begin position="29"/>
        <end position="48"/>
    </location>
</feature>
<dbReference type="AlphaFoldDB" id="A0A8J7WJ16"/>
<comment type="function">
    <text evidence="1">NDH-1 shuttles electrons from NADH, via FMN and iron-sulfur (Fe-S) centers, to quinones in the respiratory chain. Couples the redox reaction to proton translocation (for every two electrons transferred, four hydrogen ions are translocated across the cytoplasmic membrane), and thus conserves the redox energy in a proton gradient.</text>
</comment>
<dbReference type="GO" id="GO:0005886">
    <property type="term" value="C:plasma membrane"/>
    <property type="evidence" value="ECO:0007669"/>
    <property type="project" value="UniProtKB-SubCell"/>
</dbReference>
<evidence type="ECO:0000313" key="3">
    <source>
        <dbReference type="EMBL" id="MBS2962208.1"/>
    </source>
</evidence>